<accession>A0A2T0TTS4</accession>
<feature type="region of interest" description="Disordered" evidence="2">
    <location>
        <begin position="1"/>
        <end position="29"/>
    </location>
</feature>
<evidence type="ECO:0000313" key="4">
    <source>
        <dbReference type="EMBL" id="PRY49050.1"/>
    </source>
</evidence>
<gene>
    <name evidence="4" type="ORF">LY71_107132</name>
</gene>
<keyword evidence="1" id="KW-0456">Lyase</keyword>
<dbReference type="SUPFAM" id="SSF51556">
    <property type="entry name" value="Metallo-dependent hydrolases"/>
    <property type="match status" value="1"/>
</dbReference>
<dbReference type="Gene3D" id="3.20.20.140">
    <property type="entry name" value="Metal-dependent hydrolases"/>
    <property type="match status" value="1"/>
</dbReference>
<protein>
    <submittedName>
        <fullName evidence="4">Amidohydrolase family protein</fullName>
    </submittedName>
</protein>
<reference evidence="4 5" key="1">
    <citation type="submission" date="2018-03" db="EMBL/GenBank/DDBJ databases">
        <title>Genomic Encyclopedia of Archaeal and Bacterial Type Strains, Phase II (KMG-II): from individual species to whole genera.</title>
        <authorList>
            <person name="Goeker M."/>
        </authorList>
    </citation>
    <scope>NUCLEOTIDE SEQUENCE [LARGE SCALE GENOMIC DNA]</scope>
    <source>
        <strain evidence="4 5">DSM 45416</strain>
    </source>
</reference>
<evidence type="ECO:0000256" key="2">
    <source>
        <dbReference type="SAM" id="MobiDB-lite"/>
    </source>
</evidence>
<organism evidence="4 5">
    <name type="scientific">Geodermatophilus tzadiensis</name>
    <dbReference type="NCBI Taxonomy" id="1137988"/>
    <lineage>
        <taxon>Bacteria</taxon>
        <taxon>Bacillati</taxon>
        <taxon>Actinomycetota</taxon>
        <taxon>Actinomycetes</taxon>
        <taxon>Geodermatophilales</taxon>
        <taxon>Geodermatophilaceae</taxon>
        <taxon>Geodermatophilus</taxon>
    </lineage>
</organism>
<sequence length="201" mass="21216">MEQLEPALRGHGVRGERISTPAGPGVELDDPTVADSWAAAEELDTAVLIHPEGWALGERLDAHNSSHSVGHPTGAALALLRTVFAGLLERHPRLRIRSACDSGYLAGYVVRADHAWSGRPDAHTTEQLPRCTGVDSLVHPPGQLHHLVDVMRPIQVTLGSDLPRDTGVEDPVGRLEAAGLDVATTDAIRGGAAACLLGLAR</sequence>
<dbReference type="InterPro" id="IPR006680">
    <property type="entry name" value="Amidohydro-rel"/>
</dbReference>
<dbReference type="GO" id="GO:0016787">
    <property type="term" value="F:hydrolase activity"/>
    <property type="evidence" value="ECO:0007669"/>
    <property type="project" value="UniProtKB-KW"/>
</dbReference>
<dbReference type="PANTHER" id="PTHR21240">
    <property type="entry name" value="2-AMINO-3-CARBOXYLMUCONATE-6-SEMIALDEHYDE DECARBOXYLASE"/>
    <property type="match status" value="1"/>
</dbReference>
<proteinExistence type="predicted"/>
<name>A0A2T0TTS4_9ACTN</name>
<dbReference type="GO" id="GO:0019748">
    <property type="term" value="P:secondary metabolic process"/>
    <property type="evidence" value="ECO:0007669"/>
    <property type="project" value="TreeGrafter"/>
</dbReference>
<evidence type="ECO:0000313" key="5">
    <source>
        <dbReference type="Proteomes" id="UP000239210"/>
    </source>
</evidence>
<evidence type="ECO:0000256" key="1">
    <source>
        <dbReference type="ARBA" id="ARBA00023239"/>
    </source>
</evidence>
<dbReference type="InterPro" id="IPR032466">
    <property type="entry name" value="Metal_Hydrolase"/>
</dbReference>
<dbReference type="Proteomes" id="UP000239210">
    <property type="component" value="Unassembled WGS sequence"/>
</dbReference>
<comment type="caution">
    <text evidence="4">The sequence shown here is derived from an EMBL/GenBank/DDBJ whole genome shotgun (WGS) entry which is preliminary data.</text>
</comment>
<dbReference type="GO" id="GO:0016831">
    <property type="term" value="F:carboxy-lyase activity"/>
    <property type="evidence" value="ECO:0007669"/>
    <property type="project" value="InterPro"/>
</dbReference>
<dbReference type="PANTHER" id="PTHR21240:SF28">
    <property type="entry name" value="ISO-OROTATE DECARBOXYLASE (EUROFUNG)"/>
    <property type="match status" value="1"/>
</dbReference>
<keyword evidence="5" id="KW-1185">Reference proteome</keyword>
<dbReference type="EMBL" id="PVTG01000007">
    <property type="protein sequence ID" value="PRY49050.1"/>
    <property type="molecule type" value="Genomic_DNA"/>
</dbReference>
<evidence type="ECO:0000259" key="3">
    <source>
        <dbReference type="Pfam" id="PF04909"/>
    </source>
</evidence>
<dbReference type="GO" id="GO:0005737">
    <property type="term" value="C:cytoplasm"/>
    <property type="evidence" value="ECO:0007669"/>
    <property type="project" value="TreeGrafter"/>
</dbReference>
<dbReference type="Pfam" id="PF04909">
    <property type="entry name" value="Amidohydro_2"/>
    <property type="match status" value="1"/>
</dbReference>
<feature type="domain" description="Amidohydrolase-related" evidence="3">
    <location>
        <begin position="2"/>
        <end position="199"/>
    </location>
</feature>
<dbReference type="RefSeq" id="WP_170121315.1">
    <property type="nucleotide sequence ID" value="NZ_PVTG01000007.1"/>
</dbReference>
<keyword evidence="4" id="KW-0378">Hydrolase</keyword>
<dbReference type="InterPro" id="IPR032465">
    <property type="entry name" value="ACMSD"/>
</dbReference>
<dbReference type="AlphaFoldDB" id="A0A2T0TTS4"/>